<dbReference type="RefSeq" id="WP_197660589.1">
    <property type="nucleotide sequence ID" value="NZ_JAEAGR010000004.1"/>
</dbReference>
<comment type="similarity">
    <text evidence="1">Belongs to the LytR/CpsA/Psr (LCP) family.</text>
</comment>
<dbReference type="PANTHER" id="PTHR33392">
    <property type="entry name" value="POLYISOPRENYL-TEICHOIC ACID--PEPTIDOGLYCAN TEICHOIC ACID TRANSFERASE TAGU"/>
    <property type="match status" value="1"/>
</dbReference>
<dbReference type="Pfam" id="PF03816">
    <property type="entry name" value="LytR_cpsA_psr"/>
    <property type="match status" value="1"/>
</dbReference>
<keyword evidence="2" id="KW-0472">Membrane</keyword>
<gene>
    <name evidence="4" type="ORF">I5677_05575</name>
</gene>
<dbReference type="EMBL" id="JAEAGR010000004">
    <property type="protein sequence ID" value="MBH1940365.1"/>
    <property type="molecule type" value="Genomic_DNA"/>
</dbReference>
<dbReference type="Proteomes" id="UP000623269">
    <property type="component" value="Unassembled WGS sequence"/>
</dbReference>
<feature type="domain" description="Cell envelope-related transcriptional attenuator" evidence="3">
    <location>
        <begin position="83"/>
        <end position="240"/>
    </location>
</feature>
<feature type="transmembrane region" description="Helical" evidence="2">
    <location>
        <begin position="12"/>
        <end position="33"/>
    </location>
</feature>
<organism evidence="4 5">
    <name type="scientific">Mobilitalea sibirica</name>
    <dbReference type="NCBI Taxonomy" id="1462919"/>
    <lineage>
        <taxon>Bacteria</taxon>
        <taxon>Bacillati</taxon>
        <taxon>Bacillota</taxon>
        <taxon>Clostridia</taxon>
        <taxon>Lachnospirales</taxon>
        <taxon>Lachnospiraceae</taxon>
        <taxon>Mobilitalea</taxon>
    </lineage>
</organism>
<sequence length="341" mass="38720">MASKKVKRRKNLTKIILIEACIAILLLIAVMIYNNINKTLDKIPRENSEDKYIEQNEGIGIDGFRNIVIFGVDTRDNSLKKGNTDTIMVVSINKKNKNVKLVSIYRDTFSHIRNIGYSKINAAYAKGGYSTAINTINLNYDLDIKEYVTVNFKALVDIIDLLGGITLDIEKEELKYLNGYVRELNKINGTDVAGLETAGTQTVNGTQATAYARIRYTTGGDFKRTERQRIVLSQIFDKVKSSDLSTINNLIDKVFPQIYTNLSNSEILSLAKDIISYDIVDQTGFPFEKDAHTYKEVSYVFPIDLEDNVVRLHQYLFEKEGYVPSKTVQEYSAYIENVRVQ</sequence>
<dbReference type="NCBIfam" id="TIGR00350">
    <property type="entry name" value="lytR_cpsA_psr"/>
    <property type="match status" value="1"/>
</dbReference>
<reference evidence="4" key="1">
    <citation type="submission" date="2020-12" db="EMBL/GenBank/DDBJ databases">
        <title>M. sibirica DSM 26468T genome.</title>
        <authorList>
            <person name="Thieme N."/>
            <person name="Rettenmaier R."/>
            <person name="Zverlov V."/>
            <person name="Liebl W."/>
        </authorList>
    </citation>
    <scope>NUCLEOTIDE SEQUENCE</scope>
    <source>
        <strain evidence="4">DSM 26468</strain>
    </source>
</reference>
<protein>
    <submittedName>
        <fullName evidence="4">LCP family protein</fullName>
    </submittedName>
</protein>
<evidence type="ECO:0000256" key="1">
    <source>
        <dbReference type="ARBA" id="ARBA00006068"/>
    </source>
</evidence>
<dbReference type="InterPro" id="IPR050922">
    <property type="entry name" value="LytR/CpsA/Psr_CW_biosynth"/>
</dbReference>
<name>A0A8J7H1Y0_9FIRM</name>
<dbReference type="InterPro" id="IPR004474">
    <property type="entry name" value="LytR_CpsA_psr"/>
</dbReference>
<proteinExistence type="inferred from homology"/>
<evidence type="ECO:0000256" key="2">
    <source>
        <dbReference type="SAM" id="Phobius"/>
    </source>
</evidence>
<evidence type="ECO:0000313" key="4">
    <source>
        <dbReference type="EMBL" id="MBH1940365.1"/>
    </source>
</evidence>
<keyword evidence="2" id="KW-0812">Transmembrane</keyword>
<dbReference type="AlphaFoldDB" id="A0A8J7H1Y0"/>
<dbReference type="Gene3D" id="3.40.630.190">
    <property type="entry name" value="LCP protein"/>
    <property type="match status" value="1"/>
</dbReference>
<evidence type="ECO:0000313" key="5">
    <source>
        <dbReference type="Proteomes" id="UP000623269"/>
    </source>
</evidence>
<keyword evidence="5" id="KW-1185">Reference proteome</keyword>
<dbReference type="PANTHER" id="PTHR33392:SF6">
    <property type="entry name" value="POLYISOPRENYL-TEICHOIC ACID--PEPTIDOGLYCAN TEICHOIC ACID TRANSFERASE TAGU"/>
    <property type="match status" value="1"/>
</dbReference>
<accession>A0A8J7H1Y0</accession>
<comment type="caution">
    <text evidence="4">The sequence shown here is derived from an EMBL/GenBank/DDBJ whole genome shotgun (WGS) entry which is preliminary data.</text>
</comment>
<evidence type="ECO:0000259" key="3">
    <source>
        <dbReference type="Pfam" id="PF03816"/>
    </source>
</evidence>
<keyword evidence="2" id="KW-1133">Transmembrane helix</keyword>